<proteinExistence type="predicted"/>
<keyword evidence="3" id="KW-1185">Reference proteome</keyword>
<dbReference type="EMBL" id="GL883014">
    <property type="protein sequence ID" value="EGG19706.1"/>
    <property type="molecule type" value="Genomic_DNA"/>
</dbReference>
<feature type="compositionally biased region" description="Basic and acidic residues" evidence="1">
    <location>
        <begin position="126"/>
        <end position="138"/>
    </location>
</feature>
<feature type="compositionally biased region" description="Low complexity" evidence="1">
    <location>
        <begin position="96"/>
        <end position="109"/>
    </location>
</feature>
<dbReference type="Proteomes" id="UP000007797">
    <property type="component" value="Unassembled WGS sequence"/>
</dbReference>
<reference evidence="3" key="1">
    <citation type="journal article" date="2011" name="Genome Res.">
        <title>Phylogeny-wide analysis of social amoeba genomes highlights ancient origins for complex intercellular communication.</title>
        <authorList>
            <person name="Heidel A.J."/>
            <person name="Lawal H.M."/>
            <person name="Felder M."/>
            <person name="Schilde C."/>
            <person name="Helps N.R."/>
            <person name="Tunggal B."/>
            <person name="Rivero F."/>
            <person name="John U."/>
            <person name="Schleicher M."/>
            <person name="Eichinger L."/>
            <person name="Platzer M."/>
            <person name="Noegel A.A."/>
            <person name="Schaap P."/>
            <person name="Gloeckner G."/>
        </authorList>
    </citation>
    <scope>NUCLEOTIDE SEQUENCE [LARGE SCALE GENOMIC DNA]</scope>
    <source>
        <strain evidence="3">SH3</strain>
    </source>
</reference>
<dbReference type="RefSeq" id="XP_004358000.1">
    <property type="nucleotide sequence ID" value="XM_004357943.1"/>
</dbReference>
<gene>
    <name evidence="2" type="ORF">DFA_00284</name>
</gene>
<organism evidence="2 3">
    <name type="scientific">Cavenderia fasciculata</name>
    <name type="common">Slime mold</name>
    <name type="synonym">Dictyostelium fasciculatum</name>
    <dbReference type="NCBI Taxonomy" id="261658"/>
    <lineage>
        <taxon>Eukaryota</taxon>
        <taxon>Amoebozoa</taxon>
        <taxon>Evosea</taxon>
        <taxon>Eumycetozoa</taxon>
        <taxon>Dictyostelia</taxon>
        <taxon>Acytosteliales</taxon>
        <taxon>Cavenderiaceae</taxon>
        <taxon>Cavenderia</taxon>
    </lineage>
</organism>
<feature type="compositionally biased region" description="Low complexity" evidence="1">
    <location>
        <begin position="18"/>
        <end position="38"/>
    </location>
</feature>
<evidence type="ECO:0000256" key="1">
    <source>
        <dbReference type="SAM" id="MobiDB-lite"/>
    </source>
</evidence>
<feature type="compositionally biased region" description="Polar residues" evidence="1">
    <location>
        <begin position="7"/>
        <end position="16"/>
    </location>
</feature>
<evidence type="ECO:0000313" key="2">
    <source>
        <dbReference type="EMBL" id="EGG19706.1"/>
    </source>
</evidence>
<sequence>MKKRWLKNQQQQPHDYNNNKNNNNNNNFSSSSLSSTSSDLKKIKISVSDDTTFDYDNDIDDGDSLTFGLALEYADDESLDCTSGNTDSRMIIEDLSSWSSSSSSSSSSSYEIRDRSDPKSLLQAIQDHKQSLHIEQRASFDPTTSDGGIRSEPDHIQSYIDNKKCEVIKNKNKKKKKPTLPPSPPSPSPHHPKDRSSSPHSNNINTNTNTHTDTFEPHPLEEKYHEITEKYGHENFPRGTNPPINTNQCNQNIIVGDWGFKNLASGGNSSWKIGVEEGHEGYYNVSYPTQLPNDYSVQTVVGYHAICFESLFQAAEFYVYLNQTITMPIDTEDVTYLYYSYAATHLVVDMQVVLNGQIVASEVHQSPATYVQSTQTALLSFSSSEKGWTIDLSFKIRFYGYGQATFCLSDIYALRSGQPLPGNKIYVGNNGSDIYGNGTAEFPFSSIRQAINMADSNANSEIVLYSGANIRAGVPWLPDDPRLVVFVQRDQHVHPGGGRLARAGQLACHRLVDDGRDPVVVELHDIADVCVVGRVFDGAVVQLLRLQLDVYEHVCLVRGQRVDGLLRAVSLQRLQQRVLGYLGRLLLRPKQQHHAHGWPLHGHVDAGQRLH</sequence>
<dbReference type="GeneID" id="14871580"/>
<feature type="region of interest" description="Disordered" evidence="1">
    <location>
        <begin position="1"/>
        <end position="39"/>
    </location>
</feature>
<protein>
    <submittedName>
        <fullName evidence="2">Uncharacterized protein</fullName>
    </submittedName>
</protein>
<evidence type="ECO:0000313" key="3">
    <source>
        <dbReference type="Proteomes" id="UP000007797"/>
    </source>
</evidence>
<feature type="compositionally biased region" description="Basic and acidic residues" evidence="1">
    <location>
        <begin position="149"/>
        <end position="169"/>
    </location>
</feature>
<dbReference type="KEGG" id="dfa:DFA_00284"/>
<name>F4PY46_CACFS</name>
<accession>F4PY46</accession>
<feature type="compositionally biased region" description="Low complexity" evidence="1">
    <location>
        <begin position="198"/>
        <end position="212"/>
    </location>
</feature>
<feature type="compositionally biased region" description="Pro residues" evidence="1">
    <location>
        <begin position="179"/>
        <end position="189"/>
    </location>
</feature>
<feature type="region of interest" description="Disordered" evidence="1">
    <location>
        <begin position="96"/>
        <end position="218"/>
    </location>
</feature>
<dbReference type="AlphaFoldDB" id="F4PY46"/>
<dbReference type="Gene3D" id="3.30.1910.20">
    <property type="entry name" value="asparaginyl-tRNA synthetase, N-terminal domain"/>
    <property type="match status" value="1"/>
</dbReference>